<sequence length="96" mass="10814">MQLNENSTSVDTPSVAVVADDLGIELHQVQPVKQPRNQHLKVDEPKNRQFTARCTESEHRLISAAMAANGCADIVRLMLFSINLHRKDVFSSFKLR</sequence>
<accession>A0ABW5MFF1</accession>
<reference evidence="2" key="1">
    <citation type="journal article" date="2019" name="Int. J. Syst. Evol. Microbiol.">
        <title>The Global Catalogue of Microorganisms (GCM) 10K type strain sequencing project: providing services to taxonomists for standard genome sequencing and annotation.</title>
        <authorList>
            <consortium name="The Broad Institute Genomics Platform"/>
            <consortium name="The Broad Institute Genome Sequencing Center for Infectious Disease"/>
            <person name="Wu L."/>
            <person name="Ma J."/>
        </authorList>
    </citation>
    <scope>NUCLEOTIDE SEQUENCE [LARGE SCALE GENOMIC DNA]</scope>
    <source>
        <strain evidence="2">KCTC 42866</strain>
    </source>
</reference>
<comment type="caution">
    <text evidence="1">The sequence shown here is derived from an EMBL/GenBank/DDBJ whole genome shotgun (WGS) entry which is preliminary data.</text>
</comment>
<keyword evidence="2" id="KW-1185">Reference proteome</keyword>
<dbReference type="Proteomes" id="UP001597461">
    <property type="component" value="Unassembled WGS sequence"/>
</dbReference>
<name>A0ABW5MFF1_9SPHI</name>
<organism evidence="1 2">
    <name type="scientific">Pedobacter vanadiisoli</name>
    <dbReference type="NCBI Taxonomy" id="1761975"/>
    <lineage>
        <taxon>Bacteria</taxon>
        <taxon>Pseudomonadati</taxon>
        <taxon>Bacteroidota</taxon>
        <taxon>Sphingobacteriia</taxon>
        <taxon>Sphingobacteriales</taxon>
        <taxon>Sphingobacteriaceae</taxon>
        <taxon>Pedobacter</taxon>
    </lineage>
</organism>
<dbReference type="RefSeq" id="WP_379074925.1">
    <property type="nucleotide sequence ID" value="NZ_JBHULL010000003.1"/>
</dbReference>
<evidence type="ECO:0000313" key="2">
    <source>
        <dbReference type="Proteomes" id="UP001597461"/>
    </source>
</evidence>
<evidence type="ECO:0000313" key="1">
    <source>
        <dbReference type="EMBL" id="MFD2581516.1"/>
    </source>
</evidence>
<gene>
    <name evidence="1" type="ORF">ACFSR6_03380</name>
</gene>
<dbReference type="EMBL" id="JBHULL010000003">
    <property type="protein sequence ID" value="MFD2581516.1"/>
    <property type="molecule type" value="Genomic_DNA"/>
</dbReference>
<protein>
    <submittedName>
        <fullName evidence="1">Uncharacterized protein</fullName>
    </submittedName>
</protein>
<proteinExistence type="predicted"/>